<evidence type="ECO:0000259" key="7">
    <source>
        <dbReference type="PROSITE" id="PS50850"/>
    </source>
</evidence>
<dbReference type="InterPro" id="IPR011701">
    <property type="entry name" value="MFS"/>
</dbReference>
<feature type="transmembrane region" description="Helical" evidence="6">
    <location>
        <begin position="137"/>
        <end position="159"/>
    </location>
</feature>
<keyword evidence="4 6" id="KW-1133">Transmembrane helix</keyword>
<feature type="transmembrane region" description="Helical" evidence="6">
    <location>
        <begin position="431"/>
        <end position="452"/>
    </location>
</feature>
<dbReference type="PANTHER" id="PTHR43791:SF36">
    <property type="entry name" value="TRANSPORTER, PUTATIVE (AFU_ORTHOLOGUE AFUA_6G08340)-RELATED"/>
    <property type="match status" value="1"/>
</dbReference>
<feature type="transmembrane region" description="Helical" evidence="6">
    <location>
        <begin position="367"/>
        <end position="388"/>
    </location>
</feature>
<sequence>MELESKDVTLETVEKADVRAGTPAALTEEEKHLQRKLKWKMDLIILPLLSTVYFFAQMGRSDIGNAKIMGMDKELGLSAHQYSNVASIFQVGYLTFQLPATLLVRKIGPPYQFGGAMLGWGLVTVCTVAVHSYGSLMVIRVFIGVCEAFVQGSVFYLSFWYPYSELATRGAIYFSTAAVAGAFNGLIAYAVAKDLGGVNSWEPWRWLFLIEGVLPMGWAFVVITFLPSTPEHLKVIGRFFSEDEKRLIIKRSRLAHNTGESKIRPKLILKLLMDPKFWMLVCIESGNLFCLTSLTNFLPAIIHGFGWSTVKSQLMTVIVYACSFVTIIFWARVSDKTGRRGVFIVTNAGIAAIAYILLLTVKSSSGRFAATCILAMSLYPNIVVNLTWSASINIGYTYRASATALVNSIGQAVSIAANQAYADPPYYHKGIAASLGMIGFVAVMAVVLLFTLKWENERKRARQFSEESEQVRRTQTIDDVGNKWPDYFFTY</sequence>
<dbReference type="EMBL" id="KN846958">
    <property type="protein sequence ID" value="KIW68416.1"/>
    <property type="molecule type" value="Genomic_DNA"/>
</dbReference>
<proteinExistence type="predicted"/>
<keyword evidence="2" id="KW-0813">Transport</keyword>
<feature type="transmembrane region" description="Helical" evidence="6">
    <location>
        <begin position="171"/>
        <end position="192"/>
    </location>
</feature>
<evidence type="ECO:0000256" key="6">
    <source>
        <dbReference type="SAM" id="Phobius"/>
    </source>
</evidence>
<feature type="transmembrane region" description="Helical" evidence="6">
    <location>
        <begin position="277"/>
        <end position="302"/>
    </location>
</feature>
<feature type="transmembrane region" description="Helical" evidence="6">
    <location>
        <begin position="111"/>
        <end position="131"/>
    </location>
</feature>
<gene>
    <name evidence="8" type="ORF">PV04_04365</name>
</gene>
<dbReference type="GO" id="GO:0016020">
    <property type="term" value="C:membrane"/>
    <property type="evidence" value="ECO:0007669"/>
    <property type="project" value="UniProtKB-SubCell"/>
</dbReference>
<dbReference type="Pfam" id="PF07690">
    <property type="entry name" value="MFS_1"/>
    <property type="match status" value="1"/>
</dbReference>
<dbReference type="PANTHER" id="PTHR43791">
    <property type="entry name" value="PERMEASE-RELATED"/>
    <property type="match status" value="1"/>
</dbReference>
<dbReference type="GO" id="GO:0022857">
    <property type="term" value="F:transmembrane transporter activity"/>
    <property type="evidence" value="ECO:0007669"/>
    <property type="project" value="InterPro"/>
</dbReference>
<dbReference type="FunFam" id="1.20.1250.20:FF:000013">
    <property type="entry name" value="MFS general substrate transporter"/>
    <property type="match status" value="1"/>
</dbReference>
<evidence type="ECO:0000313" key="8">
    <source>
        <dbReference type="EMBL" id="KIW68416.1"/>
    </source>
</evidence>
<reference evidence="8 9" key="1">
    <citation type="submission" date="2015-01" db="EMBL/GenBank/DDBJ databases">
        <title>The Genome Sequence of Capronia semiimmersa CBS27337.</title>
        <authorList>
            <consortium name="The Broad Institute Genomics Platform"/>
            <person name="Cuomo C."/>
            <person name="de Hoog S."/>
            <person name="Gorbushina A."/>
            <person name="Stielow B."/>
            <person name="Teixiera M."/>
            <person name="Abouelleil A."/>
            <person name="Chapman S.B."/>
            <person name="Priest M."/>
            <person name="Young S.K."/>
            <person name="Wortman J."/>
            <person name="Nusbaum C."/>
            <person name="Birren B."/>
        </authorList>
    </citation>
    <scope>NUCLEOTIDE SEQUENCE [LARGE SCALE GENOMIC DNA]</scope>
    <source>
        <strain evidence="8 9">CBS 27337</strain>
    </source>
</reference>
<evidence type="ECO:0000256" key="3">
    <source>
        <dbReference type="ARBA" id="ARBA00022692"/>
    </source>
</evidence>
<keyword evidence="9" id="KW-1185">Reference proteome</keyword>
<comment type="subcellular location">
    <subcellularLocation>
        <location evidence="1">Membrane</location>
        <topology evidence="1">Multi-pass membrane protein</topology>
    </subcellularLocation>
</comment>
<dbReference type="HOGENOM" id="CLU_001265_0_1_1"/>
<feature type="domain" description="Major facilitator superfamily (MFS) profile" evidence="7">
    <location>
        <begin position="45"/>
        <end position="457"/>
    </location>
</feature>
<evidence type="ECO:0000256" key="1">
    <source>
        <dbReference type="ARBA" id="ARBA00004141"/>
    </source>
</evidence>
<dbReference type="InterPro" id="IPR020846">
    <property type="entry name" value="MFS_dom"/>
</dbReference>
<name>A0A0D2CTB8_9EURO</name>
<evidence type="ECO:0000256" key="4">
    <source>
        <dbReference type="ARBA" id="ARBA00022989"/>
    </source>
</evidence>
<evidence type="ECO:0000256" key="5">
    <source>
        <dbReference type="ARBA" id="ARBA00023136"/>
    </source>
</evidence>
<feature type="transmembrane region" description="Helical" evidence="6">
    <location>
        <begin position="314"/>
        <end position="331"/>
    </location>
</feature>
<accession>A0A0D2CTB8</accession>
<dbReference type="InterPro" id="IPR036259">
    <property type="entry name" value="MFS_trans_sf"/>
</dbReference>
<organism evidence="8 9">
    <name type="scientific">Phialophora macrospora</name>
    <dbReference type="NCBI Taxonomy" id="1851006"/>
    <lineage>
        <taxon>Eukaryota</taxon>
        <taxon>Fungi</taxon>
        <taxon>Dikarya</taxon>
        <taxon>Ascomycota</taxon>
        <taxon>Pezizomycotina</taxon>
        <taxon>Eurotiomycetes</taxon>
        <taxon>Chaetothyriomycetidae</taxon>
        <taxon>Chaetothyriales</taxon>
        <taxon>Herpotrichiellaceae</taxon>
        <taxon>Phialophora</taxon>
    </lineage>
</organism>
<evidence type="ECO:0000256" key="2">
    <source>
        <dbReference type="ARBA" id="ARBA00022448"/>
    </source>
</evidence>
<feature type="transmembrane region" description="Helical" evidence="6">
    <location>
        <begin position="41"/>
        <end position="59"/>
    </location>
</feature>
<evidence type="ECO:0000313" key="9">
    <source>
        <dbReference type="Proteomes" id="UP000054266"/>
    </source>
</evidence>
<dbReference type="SUPFAM" id="SSF103473">
    <property type="entry name" value="MFS general substrate transporter"/>
    <property type="match status" value="1"/>
</dbReference>
<keyword evidence="5 6" id="KW-0472">Membrane</keyword>
<keyword evidence="3 6" id="KW-0812">Transmembrane</keyword>
<dbReference type="Gene3D" id="1.20.1250.20">
    <property type="entry name" value="MFS general substrate transporter like domains"/>
    <property type="match status" value="2"/>
</dbReference>
<dbReference type="Proteomes" id="UP000054266">
    <property type="component" value="Unassembled WGS sequence"/>
</dbReference>
<feature type="transmembrane region" description="Helical" evidence="6">
    <location>
        <begin position="204"/>
        <end position="226"/>
    </location>
</feature>
<protein>
    <recommendedName>
        <fullName evidence="7">Major facilitator superfamily (MFS) profile domain-containing protein</fullName>
    </recommendedName>
</protein>
<dbReference type="AlphaFoldDB" id="A0A0D2CTB8"/>
<dbReference type="PROSITE" id="PS50850">
    <property type="entry name" value="MFS"/>
    <property type="match status" value="1"/>
</dbReference>
<feature type="transmembrane region" description="Helical" evidence="6">
    <location>
        <begin position="343"/>
        <end position="361"/>
    </location>
</feature>